<proteinExistence type="predicted"/>
<accession>A0A6C0H6X0</accession>
<name>A0A6C0H6X0_9ZZZZ</name>
<dbReference type="EMBL" id="MN739889">
    <property type="protein sequence ID" value="QHT76120.1"/>
    <property type="molecule type" value="Genomic_DNA"/>
</dbReference>
<evidence type="ECO:0000313" key="1">
    <source>
        <dbReference type="EMBL" id="QHT76120.1"/>
    </source>
</evidence>
<organism evidence="1">
    <name type="scientific">viral metagenome</name>
    <dbReference type="NCBI Taxonomy" id="1070528"/>
    <lineage>
        <taxon>unclassified sequences</taxon>
        <taxon>metagenomes</taxon>
        <taxon>organismal metagenomes</taxon>
    </lineage>
</organism>
<dbReference type="AlphaFoldDB" id="A0A6C0H6X0"/>
<sequence>MGYNALKKENSTKLKQITQQTKQLIAKDPSLGTRLNSDSNFAKTFVLKRLQHLISNN</sequence>
<protein>
    <submittedName>
        <fullName evidence="1">Uncharacterized protein</fullName>
    </submittedName>
</protein>
<reference evidence="1" key="1">
    <citation type="journal article" date="2020" name="Nature">
        <title>Giant virus diversity and host interactions through global metagenomics.</title>
        <authorList>
            <person name="Schulz F."/>
            <person name="Roux S."/>
            <person name="Paez-Espino D."/>
            <person name="Jungbluth S."/>
            <person name="Walsh D.A."/>
            <person name="Denef V.J."/>
            <person name="McMahon K.D."/>
            <person name="Konstantinidis K.T."/>
            <person name="Eloe-Fadrosh E.A."/>
            <person name="Kyrpides N.C."/>
            <person name="Woyke T."/>
        </authorList>
    </citation>
    <scope>NUCLEOTIDE SEQUENCE</scope>
    <source>
        <strain evidence="1">GVMAG-M-3300023179-73</strain>
    </source>
</reference>